<name>A0A8H7ZVJ7_9FUNG</name>
<comment type="caution">
    <text evidence="2">The sequence shown here is derived from an EMBL/GenBank/DDBJ whole genome shotgun (WGS) entry which is preliminary data.</text>
</comment>
<evidence type="ECO:0000256" key="1">
    <source>
        <dbReference type="SAM" id="MobiDB-lite"/>
    </source>
</evidence>
<feature type="region of interest" description="Disordered" evidence="1">
    <location>
        <begin position="1"/>
        <end position="45"/>
    </location>
</feature>
<dbReference type="EMBL" id="JAEFCI010005639">
    <property type="protein sequence ID" value="KAG5460170.1"/>
    <property type="molecule type" value="Genomic_DNA"/>
</dbReference>
<proteinExistence type="predicted"/>
<gene>
    <name evidence="2" type="ORF">BJ554DRAFT_7817</name>
</gene>
<evidence type="ECO:0000313" key="2">
    <source>
        <dbReference type="EMBL" id="KAG5460170.1"/>
    </source>
</evidence>
<accession>A0A8H7ZVJ7</accession>
<dbReference type="Proteomes" id="UP000673691">
    <property type="component" value="Unassembled WGS sequence"/>
</dbReference>
<evidence type="ECO:0000313" key="3">
    <source>
        <dbReference type="Proteomes" id="UP000673691"/>
    </source>
</evidence>
<reference evidence="2 3" key="1">
    <citation type="journal article" name="Sci. Rep.">
        <title>Genome-scale phylogenetic analyses confirm Olpidium as the closest living zoosporic fungus to the non-flagellated, terrestrial fungi.</title>
        <authorList>
            <person name="Chang Y."/>
            <person name="Rochon D."/>
            <person name="Sekimoto S."/>
            <person name="Wang Y."/>
            <person name="Chovatia M."/>
            <person name="Sandor L."/>
            <person name="Salamov A."/>
            <person name="Grigoriev I.V."/>
            <person name="Stajich J.E."/>
            <person name="Spatafora J.W."/>
        </authorList>
    </citation>
    <scope>NUCLEOTIDE SEQUENCE [LARGE SCALE GENOMIC DNA]</scope>
    <source>
        <strain evidence="2">S191</strain>
    </source>
</reference>
<keyword evidence="3" id="KW-1185">Reference proteome</keyword>
<organism evidence="2 3">
    <name type="scientific">Olpidium bornovanus</name>
    <dbReference type="NCBI Taxonomy" id="278681"/>
    <lineage>
        <taxon>Eukaryota</taxon>
        <taxon>Fungi</taxon>
        <taxon>Fungi incertae sedis</taxon>
        <taxon>Olpidiomycota</taxon>
        <taxon>Olpidiomycotina</taxon>
        <taxon>Olpidiomycetes</taxon>
        <taxon>Olpidiales</taxon>
        <taxon>Olpidiaceae</taxon>
        <taxon>Olpidium</taxon>
    </lineage>
</organism>
<dbReference type="AlphaFoldDB" id="A0A8H7ZVJ7"/>
<protein>
    <submittedName>
        <fullName evidence="2">Uncharacterized protein</fullName>
    </submittedName>
</protein>
<sequence length="109" mass="11347">MYKIRTTAAPLPPATSFPEHKTSTKPGKTTPRRQRIRWHPDTSPPQGVLRCVPVTGCAAGGALCRCCVGSVTGRRGLCRRAAGVVQSGGLCRRGVVAGSSRLAGGARPP</sequence>